<organism evidence="2 3">
    <name type="scientific">[Clostridium] hylemonae DSM 15053</name>
    <dbReference type="NCBI Taxonomy" id="553973"/>
    <lineage>
        <taxon>Bacteria</taxon>
        <taxon>Bacillati</taxon>
        <taxon>Bacillota</taxon>
        <taxon>Clostridia</taxon>
        <taxon>Lachnospirales</taxon>
        <taxon>Lachnospiraceae</taxon>
    </lineage>
</organism>
<evidence type="ECO:0000313" key="3">
    <source>
        <dbReference type="Proteomes" id="UP000004893"/>
    </source>
</evidence>
<gene>
    <name evidence="2" type="ORF">CLOHYLEM_05545</name>
</gene>
<dbReference type="eggNOG" id="COG0438">
    <property type="taxonomic scope" value="Bacteria"/>
</dbReference>
<accession>C0C0F0</accession>
<reference evidence="2" key="2">
    <citation type="submission" date="2013-06" db="EMBL/GenBank/DDBJ databases">
        <title>Draft genome sequence of Clostridium hylemonae (DSM 15053).</title>
        <authorList>
            <person name="Sudarsanam P."/>
            <person name="Ley R."/>
            <person name="Guruge J."/>
            <person name="Turnbaugh P.J."/>
            <person name="Mahowald M."/>
            <person name="Liep D."/>
            <person name="Gordon J."/>
        </authorList>
    </citation>
    <scope>NUCLEOTIDE SEQUENCE</scope>
    <source>
        <strain evidence="2">DSM 15053</strain>
    </source>
</reference>
<dbReference type="PANTHER" id="PTHR46401">
    <property type="entry name" value="GLYCOSYLTRANSFERASE WBBK-RELATED"/>
    <property type="match status" value="1"/>
</dbReference>
<dbReference type="Pfam" id="PF13692">
    <property type="entry name" value="Glyco_trans_1_4"/>
    <property type="match status" value="1"/>
</dbReference>
<dbReference type="GO" id="GO:0009103">
    <property type="term" value="P:lipopolysaccharide biosynthetic process"/>
    <property type="evidence" value="ECO:0007669"/>
    <property type="project" value="TreeGrafter"/>
</dbReference>
<dbReference type="STRING" id="553973.CLOHYLEM_05545"/>
<dbReference type="AlphaFoldDB" id="C0C0F0"/>
<dbReference type="HOGENOM" id="CLU_009583_6_2_9"/>
<proteinExistence type="predicted"/>
<sequence>MRVAIISFSDNVDHQEIIYSLYREIENKSNIYTIGIRDPKFIAEFDNHNLFVNAPKRPGISKGTFNIREYLKLLRIIRQLHIDTIYFESLHVWNLPLLILLRKVKKFHVIHDIIPHEGDRQEKVLKVFNRLIGIFSNYVVVHNRKYIDYLSKEYKVKFSNIKFIDIYKDFGKYTPLQQTKRVLFLGRINLYKGVEYLEEIIKECPGLSFDIVGRATEETDVYINNIKKYNNVNLTLGYVTNEEYYKHLREAELIILPYRTATQSGVVIDAYKASRYVVAFDVGAIGEQIKNHISGELIESGNIKKFSQALNDFFELTFEERKKRSLAAWDYGMNKFSIQNNVQEWIKLINE</sequence>
<comment type="caution">
    <text evidence="2">The sequence shown here is derived from an EMBL/GenBank/DDBJ whole genome shotgun (WGS) entry which is preliminary data.</text>
</comment>
<reference evidence="2" key="1">
    <citation type="submission" date="2009-02" db="EMBL/GenBank/DDBJ databases">
        <authorList>
            <person name="Fulton L."/>
            <person name="Clifton S."/>
            <person name="Fulton B."/>
            <person name="Xu J."/>
            <person name="Minx P."/>
            <person name="Pepin K.H."/>
            <person name="Johnson M."/>
            <person name="Bhonagiri V."/>
            <person name="Nash W.E."/>
            <person name="Mardis E.R."/>
            <person name="Wilson R.K."/>
        </authorList>
    </citation>
    <scope>NUCLEOTIDE SEQUENCE [LARGE SCALE GENOMIC DNA]</scope>
    <source>
        <strain evidence="2">DSM 15053</strain>
    </source>
</reference>
<evidence type="ECO:0000256" key="1">
    <source>
        <dbReference type="ARBA" id="ARBA00022679"/>
    </source>
</evidence>
<dbReference type="Gene3D" id="3.40.50.2000">
    <property type="entry name" value="Glycogen Phosphorylase B"/>
    <property type="match status" value="2"/>
</dbReference>
<dbReference type="CDD" id="cd03801">
    <property type="entry name" value="GT4_PimA-like"/>
    <property type="match status" value="1"/>
</dbReference>
<dbReference type="RefSeq" id="WP_006442889.1">
    <property type="nucleotide sequence ID" value="NZ_GG657759.1"/>
</dbReference>
<keyword evidence="1 2" id="KW-0808">Transferase</keyword>
<dbReference type="Proteomes" id="UP000004893">
    <property type="component" value="Unassembled WGS sequence"/>
</dbReference>
<dbReference type="SUPFAM" id="SSF53756">
    <property type="entry name" value="UDP-Glycosyltransferase/glycogen phosphorylase"/>
    <property type="match status" value="1"/>
</dbReference>
<keyword evidence="3" id="KW-1185">Reference proteome</keyword>
<keyword evidence="2" id="KW-0328">Glycosyltransferase</keyword>
<dbReference type="EMBL" id="ABYI02000020">
    <property type="protein sequence ID" value="EEG74287.1"/>
    <property type="molecule type" value="Genomic_DNA"/>
</dbReference>
<dbReference type="GO" id="GO:0016757">
    <property type="term" value="F:glycosyltransferase activity"/>
    <property type="evidence" value="ECO:0007669"/>
    <property type="project" value="UniProtKB-KW"/>
</dbReference>
<dbReference type="EC" id="2.4.-.-" evidence="2"/>
<evidence type="ECO:0000313" key="2">
    <source>
        <dbReference type="EMBL" id="EEG74287.1"/>
    </source>
</evidence>
<protein>
    <submittedName>
        <fullName evidence="2">Glycosyltransferase, group 1 family protein</fullName>
        <ecNumber evidence="2">2.4.-.-</ecNumber>
    </submittedName>
</protein>
<name>C0C0F0_9FIRM</name>
<dbReference type="PANTHER" id="PTHR46401:SF2">
    <property type="entry name" value="GLYCOSYLTRANSFERASE WBBK-RELATED"/>
    <property type="match status" value="1"/>
</dbReference>